<comment type="function">
    <text evidence="2">Secreted tripeptidyl-peptidase which degrades proteins at acidic pHs and is involved in virulence.</text>
</comment>
<dbReference type="GO" id="GO:0006508">
    <property type="term" value="P:proteolysis"/>
    <property type="evidence" value="ECO:0007669"/>
    <property type="project" value="UniProtKB-KW"/>
</dbReference>
<keyword evidence="8" id="KW-0732">Signal</keyword>
<dbReference type="PANTHER" id="PTHR14218">
    <property type="entry name" value="PROTEASE S8 TRIPEPTIDYL PEPTIDASE I CLN2"/>
    <property type="match status" value="1"/>
</dbReference>
<evidence type="ECO:0000256" key="11">
    <source>
        <dbReference type="ARBA" id="ARBA00022837"/>
    </source>
</evidence>
<feature type="active site" description="Charge relay system" evidence="15">
    <location>
        <position position="530"/>
    </location>
</feature>
<feature type="binding site" evidence="15">
    <location>
        <position position="605"/>
    </location>
    <ligand>
        <name>Ca(2+)</name>
        <dbReference type="ChEBI" id="CHEBI:29108"/>
    </ligand>
</feature>
<dbReference type="PANTHER" id="PTHR14218:SF35">
    <property type="entry name" value="PEPTIDASE S53 DOMAIN-CONTAINING PROTEIN"/>
    <property type="match status" value="1"/>
</dbReference>
<dbReference type="SUPFAM" id="SSF52743">
    <property type="entry name" value="Subtilisin-like"/>
    <property type="match status" value="1"/>
</dbReference>
<keyword evidence="10 15" id="KW-0720">Serine protease</keyword>
<dbReference type="PROSITE" id="PS51695">
    <property type="entry name" value="SEDOLISIN"/>
    <property type="match status" value="1"/>
</dbReference>
<evidence type="ECO:0000256" key="2">
    <source>
        <dbReference type="ARBA" id="ARBA00002451"/>
    </source>
</evidence>
<dbReference type="Pfam" id="PF00082">
    <property type="entry name" value="Peptidase_S8"/>
    <property type="match status" value="1"/>
</dbReference>
<keyword evidence="14" id="KW-0325">Glycoprotein</keyword>
<reference evidence="17" key="1">
    <citation type="submission" date="2019-04" db="EMBL/GenBank/DDBJ databases">
        <title>Sequencing of skin fungus with MAO and IRED activity.</title>
        <authorList>
            <person name="Marsaioli A.J."/>
            <person name="Bonatto J.M.C."/>
            <person name="Reis Junior O."/>
        </authorList>
    </citation>
    <scope>NUCLEOTIDE SEQUENCE</scope>
    <source>
        <strain evidence="17">30M1</strain>
    </source>
</reference>
<dbReference type="EC" id="3.4.14.10" evidence="4"/>
<evidence type="ECO:0000256" key="8">
    <source>
        <dbReference type="ARBA" id="ARBA00022729"/>
    </source>
</evidence>
<proteinExistence type="predicted"/>
<dbReference type="FunFam" id="3.40.50.200:FF:000015">
    <property type="entry name" value="Tripeptidyl peptidase A"/>
    <property type="match status" value="1"/>
</dbReference>
<organism evidence="17 18">
    <name type="scientific">Curvularia kusanoi</name>
    <name type="common">Cochliobolus kusanoi</name>
    <dbReference type="NCBI Taxonomy" id="90978"/>
    <lineage>
        <taxon>Eukaryota</taxon>
        <taxon>Fungi</taxon>
        <taxon>Dikarya</taxon>
        <taxon>Ascomycota</taxon>
        <taxon>Pezizomycotina</taxon>
        <taxon>Dothideomycetes</taxon>
        <taxon>Pleosporomycetidae</taxon>
        <taxon>Pleosporales</taxon>
        <taxon>Pleosporineae</taxon>
        <taxon>Pleosporaceae</taxon>
        <taxon>Curvularia</taxon>
    </lineage>
</organism>
<feature type="domain" description="Peptidase S53" evidence="16">
    <location>
        <begin position="239"/>
        <end position="627"/>
    </location>
</feature>
<accession>A0A9P4WDM7</accession>
<name>A0A9P4WDM7_CURKU</name>
<dbReference type="SUPFAM" id="SSF54897">
    <property type="entry name" value="Protease propeptides/inhibitors"/>
    <property type="match status" value="1"/>
</dbReference>
<comment type="caution">
    <text evidence="17">The sequence shown here is derived from an EMBL/GenBank/DDBJ whole genome shotgun (WGS) entry which is preliminary data.</text>
</comment>
<keyword evidence="18" id="KW-1185">Reference proteome</keyword>
<feature type="active site" description="Charge relay system" evidence="15">
    <location>
        <position position="314"/>
    </location>
</feature>
<evidence type="ECO:0000256" key="4">
    <source>
        <dbReference type="ARBA" id="ARBA00012462"/>
    </source>
</evidence>
<dbReference type="Gene3D" id="3.40.50.200">
    <property type="entry name" value="Peptidase S8/S53 domain"/>
    <property type="match status" value="1"/>
</dbReference>
<dbReference type="InterPro" id="IPR000209">
    <property type="entry name" value="Peptidase_S8/S53_dom"/>
</dbReference>
<evidence type="ECO:0000256" key="14">
    <source>
        <dbReference type="ARBA" id="ARBA00023180"/>
    </source>
</evidence>
<gene>
    <name evidence="17" type="primary">SED4</name>
    <name evidence="17" type="ORF">E8E13_005905</name>
</gene>
<dbReference type="InterPro" id="IPR030400">
    <property type="entry name" value="Sedolisin_dom"/>
</dbReference>
<evidence type="ECO:0000256" key="7">
    <source>
        <dbReference type="ARBA" id="ARBA00022723"/>
    </source>
</evidence>
<keyword evidence="7 15" id="KW-0479">Metal-binding</keyword>
<comment type="catalytic activity">
    <reaction evidence="1">
        <text>Release of an N-terminal tripeptide from a polypeptide.</text>
        <dbReference type="EC" id="3.4.14.10"/>
    </reaction>
</comment>
<feature type="binding site" evidence="15">
    <location>
        <position position="607"/>
    </location>
    <ligand>
        <name>Ca(2+)</name>
        <dbReference type="ChEBI" id="CHEBI:29108"/>
    </ligand>
</feature>
<keyword evidence="9 15" id="KW-0378">Hydrolase</keyword>
<comment type="subcellular location">
    <subcellularLocation>
        <location evidence="3">Secreted</location>
        <location evidence="3">Extracellular space</location>
    </subcellularLocation>
</comment>
<evidence type="ECO:0000256" key="9">
    <source>
        <dbReference type="ARBA" id="ARBA00022801"/>
    </source>
</evidence>
<evidence type="ECO:0000256" key="12">
    <source>
        <dbReference type="ARBA" id="ARBA00023026"/>
    </source>
</evidence>
<keyword evidence="11 15" id="KW-0106">Calcium</keyword>
<dbReference type="SMART" id="SM00944">
    <property type="entry name" value="Pro-kuma_activ"/>
    <property type="match status" value="1"/>
</dbReference>
<keyword evidence="5" id="KW-0964">Secreted</keyword>
<feature type="binding site" evidence="15">
    <location>
        <position position="572"/>
    </location>
    <ligand>
        <name>Ca(2+)</name>
        <dbReference type="ChEBI" id="CHEBI:29108"/>
    </ligand>
</feature>
<dbReference type="CDD" id="cd11377">
    <property type="entry name" value="Pro-peptidase_S53"/>
    <property type="match status" value="1"/>
</dbReference>
<keyword evidence="6 15" id="KW-0645">Protease</keyword>
<protein>
    <recommendedName>
        <fullName evidence="4">tripeptidyl-peptidase II</fullName>
        <ecNumber evidence="4">3.4.14.10</ecNumber>
    </recommendedName>
</protein>
<sequence length="639" mass="68941">MNNCTVHKHDVHAPVRPVSLGQALSESIVMKTTLIAGLLAVAGANCKPTSHIESESVNVENLRTVPEGWANIGAPAGHRKLPFRIAVRPADNNIIERTLMEVSDPRHARYGQHLKRDELRDLVKPREESTKAVLSWLEESGIDSNDIKEDGEWITFHAPVKRAESMLSTTFNTYQNQVRRDVKRIRSLSYSVPKAVRDHIDLIEPTTRFGQIKAERSNVLTKEAAPFSTAAVNSTCNTAITPTCLKDLYNFADYRIDPKGAVKLGVSGFLEQLARFADLKQFTSTFAPNAASNFSTVSVNGGTLDQNATDDSVEANLDIDYTVGLVDPNIETVFYSTAGRGILVPDLDQPTEADNANEPYLDFFTYVAGLSDDELPQVLSTSYGEDEQSVPATYAKKVCDILGQLGTRGVSVIFSSGDTGVGSACQTNDGKNTTRFLPIFPASCPYVTSVGGTYKVEPERAVSFSSGGFSDLWERPAYQDKAVGAYLEKLGSQWDGLYNPNGRGFPDVSAQGQGFRVVDKGDQISVGGTSASAPVFASVVALLNNARLAAGQPSLGFLNPWIYSEGYQGLNDIKDGGSTGCTGRSIYSGLKAPKVPFASWNATEGWDPVTGYGTPDFGKLLKLSQGQSESYSPPPESAA</sequence>
<evidence type="ECO:0000313" key="18">
    <source>
        <dbReference type="Proteomes" id="UP000801428"/>
    </source>
</evidence>
<evidence type="ECO:0000256" key="10">
    <source>
        <dbReference type="ARBA" id="ARBA00022825"/>
    </source>
</evidence>
<dbReference type="Pfam" id="PF09286">
    <property type="entry name" value="Pro-kuma_activ"/>
    <property type="match status" value="1"/>
</dbReference>
<evidence type="ECO:0000256" key="6">
    <source>
        <dbReference type="ARBA" id="ARBA00022670"/>
    </source>
</evidence>
<evidence type="ECO:0000259" key="16">
    <source>
        <dbReference type="PROSITE" id="PS51695"/>
    </source>
</evidence>
<dbReference type="OrthoDB" id="409122at2759"/>
<keyword evidence="13" id="KW-0865">Zymogen</keyword>
<dbReference type="GO" id="GO:0008240">
    <property type="term" value="F:tripeptidyl-peptidase activity"/>
    <property type="evidence" value="ECO:0007669"/>
    <property type="project" value="UniProtKB-EC"/>
</dbReference>
<evidence type="ECO:0000256" key="13">
    <source>
        <dbReference type="ARBA" id="ARBA00023145"/>
    </source>
</evidence>
<feature type="binding site" evidence="15">
    <location>
        <position position="573"/>
    </location>
    <ligand>
        <name>Ca(2+)</name>
        <dbReference type="ChEBI" id="CHEBI:29108"/>
    </ligand>
</feature>
<dbReference type="GO" id="GO:0004252">
    <property type="term" value="F:serine-type endopeptidase activity"/>
    <property type="evidence" value="ECO:0007669"/>
    <property type="project" value="UniProtKB-UniRule"/>
</dbReference>
<comment type="cofactor">
    <cofactor evidence="15">
        <name>Ca(2+)</name>
        <dbReference type="ChEBI" id="CHEBI:29108"/>
    </cofactor>
    <text evidence="15">Binds 1 Ca(2+) ion per subunit.</text>
</comment>
<dbReference type="GO" id="GO:0046872">
    <property type="term" value="F:metal ion binding"/>
    <property type="evidence" value="ECO:0007669"/>
    <property type="project" value="UniProtKB-UniRule"/>
</dbReference>
<evidence type="ECO:0000256" key="3">
    <source>
        <dbReference type="ARBA" id="ARBA00004239"/>
    </source>
</evidence>
<keyword evidence="12" id="KW-0843">Virulence</keyword>
<dbReference type="Proteomes" id="UP000801428">
    <property type="component" value="Unassembled WGS sequence"/>
</dbReference>
<evidence type="ECO:0000256" key="1">
    <source>
        <dbReference type="ARBA" id="ARBA00001910"/>
    </source>
</evidence>
<dbReference type="GO" id="GO:0005576">
    <property type="term" value="C:extracellular region"/>
    <property type="evidence" value="ECO:0007669"/>
    <property type="project" value="UniProtKB-SubCell"/>
</dbReference>
<dbReference type="InterPro" id="IPR015366">
    <property type="entry name" value="S53_propep"/>
</dbReference>
<dbReference type="InterPro" id="IPR036852">
    <property type="entry name" value="Peptidase_S8/S53_dom_sf"/>
</dbReference>
<evidence type="ECO:0000313" key="17">
    <source>
        <dbReference type="EMBL" id="KAF3008517.1"/>
    </source>
</evidence>
<evidence type="ECO:0000256" key="5">
    <source>
        <dbReference type="ARBA" id="ARBA00022525"/>
    </source>
</evidence>
<feature type="active site" description="Charge relay system" evidence="15">
    <location>
        <position position="318"/>
    </location>
</feature>
<dbReference type="InterPro" id="IPR050819">
    <property type="entry name" value="Tripeptidyl-peptidase_I"/>
</dbReference>
<dbReference type="EMBL" id="SWKU01000003">
    <property type="protein sequence ID" value="KAF3008517.1"/>
    <property type="molecule type" value="Genomic_DNA"/>
</dbReference>
<dbReference type="CDD" id="cd04056">
    <property type="entry name" value="Peptidases_S53"/>
    <property type="match status" value="1"/>
</dbReference>
<dbReference type="AlphaFoldDB" id="A0A9P4WDM7"/>
<evidence type="ECO:0000256" key="15">
    <source>
        <dbReference type="PROSITE-ProRule" id="PRU01032"/>
    </source>
</evidence>